<dbReference type="Pfam" id="PF17917">
    <property type="entry name" value="RT_RNaseH"/>
    <property type="match status" value="1"/>
</dbReference>
<evidence type="ECO:0000256" key="2">
    <source>
        <dbReference type="ARBA" id="ARBA00022695"/>
    </source>
</evidence>
<comment type="caution">
    <text evidence="8">The sequence shown here is derived from an EMBL/GenBank/DDBJ whole genome shotgun (WGS) entry which is preliminary data.</text>
</comment>
<evidence type="ECO:0000259" key="7">
    <source>
        <dbReference type="Pfam" id="PF17917"/>
    </source>
</evidence>
<feature type="domain" description="Reverse transcriptase RNase H-like" evidence="7">
    <location>
        <begin position="265"/>
        <end position="362"/>
    </location>
</feature>
<evidence type="ECO:0000256" key="1">
    <source>
        <dbReference type="ARBA" id="ARBA00022679"/>
    </source>
</evidence>
<feature type="non-terminal residue" evidence="8">
    <location>
        <position position="1"/>
    </location>
</feature>
<evidence type="ECO:0000256" key="6">
    <source>
        <dbReference type="ARBA" id="ARBA00022918"/>
    </source>
</evidence>
<evidence type="ECO:0000256" key="5">
    <source>
        <dbReference type="ARBA" id="ARBA00022801"/>
    </source>
</evidence>
<dbReference type="GO" id="GO:0003964">
    <property type="term" value="F:RNA-directed DNA polymerase activity"/>
    <property type="evidence" value="ECO:0007669"/>
    <property type="project" value="UniProtKB-KW"/>
</dbReference>
<gene>
    <name evidence="8" type="ORF">Tci_649752</name>
</gene>
<sequence>NLKVKEYDVVAYTQRFNELALMCLRIVEPERVKVDAYIRGLTDNIKGEVTSSKPADLNEANSQKQGNARAMVIAPTDGKLPLCEQCFTRHVGQCTIKCHKCGKVRHKARNEMLIVKSDKGVLQLKIISCIKARKYIKRGFHLFLTHVTESKSKEKRMEDVPVIRDFPEVFLVELPELPPLRSSMYSMINLRSGYHQLRIKEEGILITALELSMVTLSSNGVHVDPAKIEFIKSWAALMTPTEVRQFLGLAEYYRSAPILALPEGTKDFVVYCDASLNGYGAVLIQIEKVIAHASKQLKVHEENYTNHDLDLGAIVFALRLWRPYLYGTKCVVFTDHKSMQYILNQKELKLRQQRWIELLSDYDCEIRYHPGKVNVVADALNRKERIRPLRV</sequence>
<keyword evidence="4" id="KW-0255">Endonuclease</keyword>
<keyword evidence="6 8" id="KW-0695">RNA-directed DNA polymerase</keyword>
<protein>
    <submittedName>
        <fullName evidence="8">Putative reverse transcriptase domain-containing protein</fullName>
    </submittedName>
</protein>
<dbReference type="GO" id="GO:0016787">
    <property type="term" value="F:hydrolase activity"/>
    <property type="evidence" value="ECO:0007669"/>
    <property type="project" value="UniProtKB-KW"/>
</dbReference>
<dbReference type="GO" id="GO:0004519">
    <property type="term" value="F:endonuclease activity"/>
    <property type="evidence" value="ECO:0007669"/>
    <property type="project" value="UniProtKB-KW"/>
</dbReference>
<evidence type="ECO:0000256" key="3">
    <source>
        <dbReference type="ARBA" id="ARBA00022722"/>
    </source>
</evidence>
<dbReference type="EMBL" id="BKCJ010486041">
    <property type="protein sequence ID" value="GFA77780.1"/>
    <property type="molecule type" value="Genomic_DNA"/>
</dbReference>
<reference evidence="8" key="1">
    <citation type="journal article" date="2019" name="Sci. Rep.">
        <title>Draft genome of Tanacetum cinerariifolium, the natural source of mosquito coil.</title>
        <authorList>
            <person name="Yamashiro T."/>
            <person name="Shiraishi A."/>
            <person name="Satake H."/>
            <person name="Nakayama K."/>
        </authorList>
    </citation>
    <scope>NUCLEOTIDE SEQUENCE</scope>
</reference>
<keyword evidence="5" id="KW-0378">Hydrolase</keyword>
<keyword evidence="3" id="KW-0540">Nuclease</keyword>
<proteinExistence type="predicted"/>
<evidence type="ECO:0000313" key="8">
    <source>
        <dbReference type="EMBL" id="GFA77780.1"/>
    </source>
</evidence>
<dbReference type="InterPro" id="IPR043502">
    <property type="entry name" value="DNA/RNA_pol_sf"/>
</dbReference>
<dbReference type="Gene3D" id="3.30.420.10">
    <property type="entry name" value="Ribonuclease H-like superfamily/Ribonuclease H"/>
    <property type="match status" value="1"/>
</dbReference>
<name>A0A699K5N6_TANCI</name>
<dbReference type="SUPFAM" id="SSF56672">
    <property type="entry name" value="DNA/RNA polymerases"/>
    <property type="match status" value="1"/>
</dbReference>
<dbReference type="InterPro" id="IPR036397">
    <property type="entry name" value="RNaseH_sf"/>
</dbReference>
<dbReference type="PANTHER" id="PTHR34072">
    <property type="entry name" value="ENZYMATIC POLYPROTEIN-RELATED"/>
    <property type="match status" value="1"/>
</dbReference>
<dbReference type="AlphaFoldDB" id="A0A699K5N6"/>
<dbReference type="CDD" id="cd09274">
    <property type="entry name" value="RNase_HI_RT_Ty3"/>
    <property type="match status" value="1"/>
</dbReference>
<dbReference type="PANTHER" id="PTHR34072:SF52">
    <property type="entry name" value="RIBONUCLEASE H"/>
    <property type="match status" value="1"/>
</dbReference>
<evidence type="ECO:0000256" key="4">
    <source>
        <dbReference type="ARBA" id="ARBA00022759"/>
    </source>
</evidence>
<dbReference type="InterPro" id="IPR041373">
    <property type="entry name" value="RT_RNaseH"/>
</dbReference>
<organism evidence="8">
    <name type="scientific">Tanacetum cinerariifolium</name>
    <name type="common">Dalmatian daisy</name>
    <name type="synonym">Chrysanthemum cinerariifolium</name>
    <dbReference type="NCBI Taxonomy" id="118510"/>
    <lineage>
        <taxon>Eukaryota</taxon>
        <taxon>Viridiplantae</taxon>
        <taxon>Streptophyta</taxon>
        <taxon>Embryophyta</taxon>
        <taxon>Tracheophyta</taxon>
        <taxon>Spermatophyta</taxon>
        <taxon>Magnoliopsida</taxon>
        <taxon>eudicotyledons</taxon>
        <taxon>Gunneridae</taxon>
        <taxon>Pentapetalae</taxon>
        <taxon>asterids</taxon>
        <taxon>campanulids</taxon>
        <taxon>Asterales</taxon>
        <taxon>Asteraceae</taxon>
        <taxon>Asteroideae</taxon>
        <taxon>Anthemideae</taxon>
        <taxon>Anthemidinae</taxon>
        <taxon>Tanacetum</taxon>
    </lineage>
</organism>
<keyword evidence="2" id="KW-0548">Nucleotidyltransferase</keyword>
<accession>A0A699K5N6</accession>
<keyword evidence="1" id="KW-0808">Transferase</keyword>
<dbReference type="GO" id="GO:0003676">
    <property type="term" value="F:nucleic acid binding"/>
    <property type="evidence" value="ECO:0007669"/>
    <property type="project" value="InterPro"/>
</dbReference>